<dbReference type="InterPro" id="IPR010451">
    <property type="entry name" value="Acetoacetate_decarboxylase"/>
</dbReference>
<keyword evidence="2" id="KW-1185">Reference proteome</keyword>
<evidence type="ECO:0000313" key="2">
    <source>
        <dbReference type="Proteomes" id="UP000253529"/>
    </source>
</evidence>
<name>A0A366FV52_9HYPH</name>
<proteinExistence type="predicted"/>
<dbReference type="Proteomes" id="UP000253529">
    <property type="component" value="Unassembled WGS sequence"/>
</dbReference>
<protein>
    <submittedName>
        <fullName evidence="1">Acetoacetate decarboxylase</fullName>
    </submittedName>
</protein>
<sequence length="245" mass="27255">MSARGRLTLEKLGYSMPSDAPAFQAPPYHYRNAQAVSVKFETDREAALDALPEPLELIEPASANLSIYWYPFSTFGPYHEAILRLYARHDGKPLTYIHQIFVDTEPPMLAGREVWGFPKKLATIGFERDRDMIVGRLERPAGVRLATMLMRPEQPVAHLGSNGPTTGLRIIPSADPADPRPALAELIAADSQHELRAAWEGPASIAFPDASVFDPVNRFPVRRIVKAVFMEYDILLPAGRVIARL</sequence>
<organism evidence="1 2">
    <name type="scientific">Roseiarcus fermentans</name>
    <dbReference type="NCBI Taxonomy" id="1473586"/>
    <lineage>
        <taxon>Bacteria</taxon>
        <taxon>Pseudomonadati</taxon>
        <taxon>Pseudomonadota</taxon>
        <taxon>Alphaproteobacteria</taxon>
        <taxon>Hyphomicrobiales</taxon>
        <taxon>Roseiarcaceae</taxon>
        <taxon>Roseiarcus</taxon>
    </lineage>
</organism>
<dbReference type="AlphaFoldDB" id="A0A366FV52"/>
<dbReference type="InterPro" id="IPR023375">
    <property type="entry name" value="ADC_dom_sf"/>
</dbReference>
<dbReference type="Pfam" id="PF06314">
    <property type="entry name" value="ADC"/>
    <property type="match status" value="1"/>
</dbReference>
<dbReference type="RefSeq" id="WP_113887580.1">
    <property type="nucleotide sequence ID" value="NZ_QNRK01000002.1"/>
</dbReference>
<dbReference type="Gene3D" id="2.40.400.10">
    <property type="entry name" value="Acetoacetate decarboxylase-like"/>
    <property type="match status" value="1"/>
</dbReference>
<dbReference type="EMBL" id="QNRK01000002">
    <property type="protein sequence ID" value="RBP17625.1"/>
    <property type="molecule type" value="Genomic_DNA"/>
</dbReference>
<dbReference type="SUPFAM" id="SSF160104">
    <property type="entry name" value="Acetoacetate decarboxylase-like"/>
    <property type="match status" value="1"/>
</dbReference>
<accession>A0A366FV52</accession>
<gene>
    <name evidence="1" type="ORF">DFR50_102117</name>
</gene>
<evidence type="ECO:0000313" key="1">
    <source>
        <dbReference type="EMBL" id="RBP17625.1"/>
    </source>
</evidence>
<reference evidence="1 2" key="1">
    <citation type="submission" date="2018-06" db="EMBL/GenBank/DDBJ databases">
        <title>Genomic Encyclopedia of Type Strains, Phase IV (KMG-IV): sequencing the most valuable type-strain genomes for metagenomic binning, comparative biology and taxonomic classification.</title>
        <authorList>
            <person name="Goeker M."/>
        </authorList>
    </citation>
    <scope>NUCLEOTIDE SEQUENCE [LARGE SCALE GENOMIC DNA]</scope>
    <source>
        <strain evidence="1 2">DSM 24875</strain>
    </source>
</reference>
<comment type="caution">
    <text evidence="1">The sequence shown here is derived from an EMBL/GenBank/DDBJ whole genome shotgun (WGS) entry which is preliminary data.</text>
</comment>
<dbReference type="OrthoDB" id="1633687at2"/>
<dbReference type="GO" id="GO:0016829">
    <property type="term" value="F:lyase activity"/>
    <property type="evidence" value="ECO:0007669"/>
    <property type="project" value="InterPro"/>
</dbReference>